<name>A0A2P8DK72_9BACT</name>
<reference evidence="2 3" key="1">
    <citation type="submission" date="2018-03" db="EMBL/GenBank/DDBJ databases">
        <title>Genomic Encyclopedia of Archaeal and Bacterial Type Strains, Phase II (KMG-II): from individual species to whole genera.</title>
        <authorList>
            <person name="Goeker M."/>
        </authorList>
    </citation>
    <scope>NUCLEOTIDE SEQUENCE [LARGE SCALE GENOMIC DNA]</scope>
    <source>
        <strain evidence="2 3">DSM 28057</strain>
    </source>
</reference>
<dbReference type="EMBL" id="PYGF01000021">
    <property type="protein sequence ID" value="PSK97588.1"/>
    <property type="molecule type" value="Genomic_DNA"/>
</dbReference>
<evidence type="ECO:0000313" key="2">
    <source>
        <dbReference type="EMBL" id="PSK97588.1"/>
    </source>
</evidence>
<accession>A0A2P8DK72</accession>
<proteinExistence type="predicted"/>
<dbReference type="Proteomes" id="UP000240708">
    <property type="component" value="Unassembled WGS sequence"/>
</dbReference>
<evidence type="ECO:0000313" key="3">
    <source>
        <dbReference type="Proteomes" id="UP000240708"/>
    </source>
</evidence>
<keyword evidence="1" id="KW-0812">Transmembrane</keyword>
<evidence type="ECO:0000256" key="1">
    <source>
        <dbReference type="SAM" id="Phobius"/>
    </source>
</evidence>
<gene>
    <name evidence="2" type="ORF">CLV48_1215</name>
</gene>
<protein>
    <submittedName>
        <fullName evidence="2">Uncharacterized protein</fullName>
    </submittedName>
</protein>
<feature type="transmembrane region" description="Helical" evidence="1">
    <location>
        <begin position="6"/>
        <end position="23"/>
    </location>
</feature>
<keyword evidence="1" id="KW-1133">Transmembrane helix</keyword>
<keyword evidence="1" id="KW-0472">Membrane</keyword>
<organism evidence="2 3">
    <name type="scientific">Cecembia rubra</name>
    <dbReference type="NCBI Taxonomy" id="1485585"/>
    <lineage>
        <taxon>Bacteria</taxon>
        <taxon>Pseudomonadati</taxon>
        <taxon>Bacteroidota</taxon>
        <taxon>Cytophagia</taxon>
        <taxon>Cytophagales</taxon>
        <taxon>Cyclobacteriaceae</taxon>
        <taxon>Cecembia</taxon>
    </lineage>
</organism>
<dbReference type="AlphaFoldDB" id="A0A2P8DK72"/>
<sequence length="58" mass="7107">MDLIWGVVGVLIFFTTYMLYLKSRRNMEFLKLRYPSRHPPDFEGEHGFFSLPFYLHRH</sequence>
<keyword evidence="3" id="KW-1185">Reference proteome</keyword>
<comment type="caution">
    <text evidence="2">The sequence shown here is derived from an EMBL/GenBank/DDBJ whole genome shotgun (WGS) entry which is preliminary data.</text>
</comment>